<name>A0A2T1AC18_TRISK</name>
<evidence type="ECO:0000256" key="9">
    <source>
        <dbReference type="PROSITE-ProRule" id="PRU01213"/>
    </source>
</evidence>
<dbReference type="SUPFAM" id="SSF52540">
    <property type="entry name" value="P-loop containing nucleoside triphosphate hydrolases"/>
    <property type="match status" value="1"/>
</dbReference>
<dbReference type="AlphaFoldDB" id="A0A2T1AC18"/>
<dbReference type="InterPro" id="IPR017871">
    <property type="entry name" value="ABC_transporter-like_CS"/>
</dbReference>
<evidence type="ECO:0000259" key="11">
    <source>
        <dbReference type="PROSITE" id="PS51866"/>
    </source>
</evidence>
<dbReference type="Gene3D" id="2.40.50.100">
    <property type="match status" value="1"/>
</dbReference>
<protein>
    <submittedName>
        <fullName evidence="12">Molybdate transport system ATP-binding protein</fullName>
    </submittedName>
</protein>
<dbReference type="GO" id="GO:0016020">
    <property type="term" value="C:membrane"/>
    <property type="evidence" value="ECO:0007669"/>
    <property type="project" value="InterPro"/>
</dbReference>
<keyword evidence="7" id="KW-1278">Translocase</keyword>
<dbReference type="RefSeq" id="WP_106164625.1">
    <property type="nucleotide sequence ID" value="NZ_PVUF01000011.1"/>
</dbReference>
<dbReference type="InterPro" id="IPR027417">
    <property type="entry name" value="P-loop_NTPase"/>
</dbReference>
<keyword evidence="3 9" id="KW-0500">Molybdenum</keyword>
<evidence type="ECO:0000259" key="10">
    <source>
        <dbReference type="PROSITE" id="PS50893"/>
    </source>
</evidence>
<dbReference type="NCBIfam" id="TIGR02142">
    <property type="entry name" value="modC_ABC"/>
    <property type="match status" value="1"/>
</dbReference>
<dbReference type="Proteomes" id="UP000237718">
    <property type="component" value="Unassembled WGS sequence"/>
</dbReference>
<proteinExistence type="predicted"/>
<dbReference type="Pfam" id="PF03459">
    <property type="entry name" value="TOBE"/>
    <property type="match status" value="1"/>
</dbReference>
<dbReference type="InterPro" id="IPR050334">
    <property type="entry name" value="Molybdenum_import_ModC"/>
</dbReference>
<dbReference type="Pfam" id="PF00005">
    <property type="entry name" value="ABC_tran"/>
    <property type="match status" value="1"/>
</dbReference>
<dbReference type="SMART" id="SM00382">
    <property type="entry name" value="AAA"/>
    <property type="match status" value="1"/>
</dbReference>
<evidence type="ECO:0000256" key="3">
    <source>
        <dbReference type="ARBA" id="ARBA00022505"/>
    </source>
</evidence>
<feature type="domain" description="ABC transporter" evidence="10">
    <location>
        <begin position="2"/>
        <end position="233"/>
    </location>
</feature>
<dbReference type="InterPro" id="IPR011868">
    <property type="entry name" value="ModC_ABC_ATP-bd"/>
</dbReference>
<feature type="domain" description="Mop" evidence="11">
    <location>
        <begin position="291"/>
        <end position="357"/>
    </location>
</feature>
<gene>
    <name evidence="12" type="ORF">CLV89_11117</name>
</gene>
<dbReference type="InterPro" id="IPR004606">
    <property type="entry name" value="Mop_domain"/>
</dbReference>
<keyword evidence="2" id="KW-1003">Cell membrane</keyword>
<dbReference type="OrthoDB" id="9802264at2"/>
<dbReference type="InterPro" id="IPR008995">
    <property type="entry name" value="Mo/tungstate-bd_C_term_dom"/>
</dbReference>
<dbReference type="GO" id="GO:0005524">
    <property type="term" value="F:ATP binding"/>
    <property type="evidence" value="ECO:0007669"/>
    <property type="project" value="UniProtKB-KW"/>
</dbReference>
<dbReference type="PROSITE" id="PS50893">
    <property type="entry name" value="ABC_TRANSPORTER_2"/>
    <property type="match status" value="1"/>
</dbReference>
<dbReference type="InterPro" id="IPR003439">
    <property type="entry name" value="ABC_transporter-like_ATP-bd"/>
</dbReference>
<evidence type="ECO:0000313" key="12">
    <source>
        <dbReference type="EMBL" id="PRZ46126.1"/>
    </source>
</evidence>
<keyword evidence="6 12" id="KW-0067">ATP-binding</keyword>
<keyword evidence="4" id="KW-0997">Cell inner membrane</keyword>
<organism evidence="12 13">
    <name type="scientific">Tritonibacter scottomollicae</name>
    <name type="common">Epibacterium scottomollicae</name>
    <dbReference type="NCBI Taxonomy" id="483013"/>
    <lineage>
        <taxon>Bacteria</taxon>
        <taxon>Pseudomonadati</taxon>
        <taxon>Pseudomonadota</taxon>
        <taxon>Alphaproteobacteria</taxon>
        <taxon>Rhodobacterales</taxon>
        <taxon>Paracoccaceae</taxon>
        <taxon>Tritonibacter</taxon>
    </lineage>
</organism>
<dbReference type="PANTHER" id="PTHR43514:SF4">
    <property type="entry name" value="ABC TRANSPORTER I FAMILY MEMBER 10"/>
    <property type="match status" value="1"/>
</dbReference>
<evidence type="ECO:0000313" key="13">
    <source>
        <dbReference type="Proteomes" id="UP000237718"/>
    </source>
</evidence>
<reference evidence="12 13" key="1">
    <citation type="submission" date="2018-03" db="EMBL/GenBank/DDBJ databases">
        <title>Genomic Encyclopedia of Archaeal and Bacterial Type Strains, Phase II (KMG-II): from individual species to whole genera.</title>
        <authorList>
            <person name="Goeker M."/>
        </authorList>
    </citation>
    <scope>NUCLEOTIDE SEQUENCE [LARGE SCALE GENOMIC DNA]</scope>
    <source>
        <strain evidence="12 13">DSM 25328</strain>
    </source>
</reference>
<dbReference type="Gene3D" id="3.40.50.300">
    <property type="entry name" value="P-loop containing nucleotide triphosphate hydrolases"/>
    <property type="match status" value="1"/>
</dbReference>
<dbReference type="SUPFAM" id="SSF50331">
    <property type="entry name" value="MOP-like"/>
    <property type="match status" value="1"/>
</dbReference>
<evidence type="ECO:0000256" key="7">
    <source>
        <dbReference type="ARBA" id="ARBA00022967"/>
    </source>
</evidence>
<dbReference type="GO" id="GO:0016887">
    <property type="term" value="F:ATP hydrolysis activity"/>
    <property type="evidence" value="ECO:0007669"/>
    <property type="project" value="InterPro"/>
</dbReference>
<dbReference type="PANTHER" id="PTHR43514">
    <property type="entry name" value="ABC TRANSPORTER I FAMILY MEMBER 10"/>
    <property type="match status" value="1"/>
</dbReference>
<evidence type="ECO:0000256" key="1">
    <source>
        <dbReference type="ARBA" id="ARBA00022448"/>
    </source>
</evidence>
<evidence type="ECO:0000256" key="4">
    <source>
        <dbReference type="ARBA" id="ARBA00022519"/>
    </source>
</evidence>
<keyword evidence="8" id="KW-0472">Membrane</keyword>
<dbReference type="GO" id="GO:0015098">
    <property type="term" value="F:molybdate ion transmembrane transporter activity"/>
    <property type="evidence" value="ECO:0007669"/>
    <property type="project" value="InterPro"/>
</dbReference>
<dbReference type="PROSITE" id="PS00211">
    <property type="entry name" value="ABC_TRANSPORTER_1"/>
    <property type="match status" value="1"/>
</dbReference>
<dbReference type="PROSITE" id="PS51866">
    <property type="entry name" value="MOP"/>
    <property type="match status" value="1"/>
</dbReference>
<evidence type="ECO:0000256" key="5">
    <source>
        <dbReference type="ARBA" id="ARBA00022741"/>
    </source>
</evidence>
<evidence type="ECO:0000256" key="6">
    <source>
        <dbReference type="ARBA" id="ARBA00022840"/>
    </source>
</evidence>
<evidence type="ECO:0000256" key="2">
    <source>
        <dbReference type="ARBA" id="ARBA00022475"/>
    </source>
</evidence>
<dbReference type="InterPro" id="IPR005116">
    <property type="entry name" value="Transp-assoc_OB_typ1"/>
</dbReference>
<keyword evidence="5" id="KW-0547">Nucleotide-binding</keyword>
<accession>A0A2T1AC18</accession>
<comment type="caution">
    <text evidence="12">The sequence shown here is derived from an EMBL/GenBank/DDBJ whole genome shotgun (WGS) entry which is preliminary data.</text>
</comment>
<dbReference type="InterPro" id="IPR003593">
    <property type="entry name" value="AAA+_ATPase"/>
</dbReference>
<dbReference type="GO" id="GO:0140359">
    <property type="term" value="F:ABC-type transporter activity"/>
    <property type="evidence" value="ECO:0007669"/>
    <property type="project" value="InterPro"/>
</dbReference>
<evidence type="ECO:0000256" key="8">
    <source>
        <dbReference type="ARBA" id="ARBA00023136"/>
    </source>
</evidence>
<sequence>MSFEIDLSVRQGAFQLQAKFAAPSGLTVLFGRSGSGKSTLINAVAGLIRPDHGRIKIGERVLFDSDRKIALPPRKRRLGYIFQDARLFPHMSVQKNLLYGQRFAPKLRKGREVEQIVDLLGLEKLLHRMPAYLSGGEKQRVSIGRALLAAPELLLADEPLTALDQTRKLEILPYFERIRDELKLPVLYVSHSAAEVARLATTVVVLDSGQVTHLGSAAEVLSDPRVVPTGVRSVGSIIVAKLVSHHADGLSELQSNGIQLFVPKVNKPIGASLRLRISAHEIILSVTPPVGLSALNVLSGTISAIRAGDGPGALVTLATAAGPILARVTQRSVSALGLQPGVEAYAIMKSVAIAQQDIGGAQQRTPDGIS</sequence>
<dbReference type="EMBL" id="PVUF01000011">
    <property type="protein sequence ID" value="PRZ46126.1"/>
    <property type="molecule type" value="Genomic_DNA"/>
</dbReference>
<keyword evidence="1" id="KW-0813">Transport</keyword>